<reference evidence="2 3" key="1">
    <citation type="journal article" date="2016" name="Genome Biol. Evol.">
        <title>Gene Family Evolution Reflects Adaptation to Soil Environmental Stressors in the Genome of the Collembolan Orchesella cincta.</title>
        <authorList>
            <person name="Faddeeva-Vakhrusheva A."/>
            <person name="Derks M.F."/>
            <person name="Anvar S.Y."/>
            <person name="Agamennone V."/>
            <person name="Suring W."/>
            <person name="Smit S."/>
            <person name="van Straalen N.M."/>
            <person name="Roelofs D."/>
        </authorList>
    </citation>
    <scope>NUCLEOTIDE SEQUENCE [LARGE SCALE GENOMIC DNA]</scope>
    <source>
        <tissue evidence="2">Mixed pool</tissue>
    </source>
</reference>
<feature type="signal peptide" evidence="1">
    <location>
        <begin position="1"/>
        <end position="23"/>
    </location>
</feature>
<organism evidence="2 3">
    <name type="scientific">Orchesella cincta</name>
    <name type="common">Springtail</name>
    <name type="synonym">Podura cincta</name>
    <dbReference type="NCBI Taxonomy" id="48709"/>
    <lineage>
        <taxon>Eukaryota</taxon>
        <taxon>Metazoa</taxon>
        <taxon>Ecdysozoa</taxon>
        <taxon>Arthropoda</taxon>
        <taxon>Hexapoda</taxon>
        <taxon>Collembola</taxon>
        <taxon>Entomobryomorpha</taxon>
        <taxon>Entomobryoidea</taxon>
        <taxon>Orchesellidae</taxon>
        <taxon>Orchesellinae</taxon>
        <taxon>Orchesella</taxon>
    </lineage>
</organism>
<dbReference type="GO" id="GO:0005615">
    <property type="term" value="C:extracellular space"/>
    <property type="evidence" value="ECO:0007669"/>
    <property type="project" value="TreeGrafter"/>
</dbReference>
<dbReference type="STRING" id="48709.A0A1D2NMW6"/>
<dbReference type="CDD" id="cd00220">
    <property type="entry name" value="VMO-I"/>
    <property type="match status" value="1"/>
</dbReference>
<dbReference type="InterPro" id="IPR005515">
    <property type="entry name" value="VOMI"/>
</dbReference>
<dbReference type="AlphaFoldDB" id="A0A1D2NMW6"/>
<proteinExistence type="predicted"/>
<sequence length="213" mass="23631">MVNLHTILLVSCIFLTLSFSVESAIMKGSPGGILSSPRVTDWGEWGDFEYCKEGTYVIGMRLKTEPAQGPSDDTALNGVRFMCGIVGESQKVLHSPERQIQSREGNWGTWGVSYECPKSYAVGFQLRSEPHQKNHDDTGANNLRIFCSNSMKYLEGSGLSWGEWTEPQLCPLGWAMCGIRTQVESPKGHNVDDSALNNLDVQCCKLSQYNELL</sequence>
<dbReference type="PANTHER" id="PTHR18841:SF0">
    <property type="entry name" value="VITELLINE MEMBRANE OUTER LAYER 1 HOMOLOG A-RELATED"/>
    <property type="match status" value="1"/>
</dbReference>
<comment type="caution">
    <text evidence="2">The sequence shown here is derived from an EMBL/GenBank/DDBJ whole genome shotgun (WGS) entry which is preliminary data.</text>
</comment>
<feature type="chain" id="PRO_5008905781" evidence="1">
    <location>
        <begin position="24"/>
        <end position="213"/>
    </location>
</feature>
<dbReference type="OrthoDB" id="6329319at2759"/>
<dbReference type="Proteomes" id="UP000094527">
    <property type="component" value="Unassembled WGS sequence"/>
</dbReference>
<evidence type="ECO:0000313" key="3">
    <source>
        <dbReference type="Proteomes" id="UP000094527"/>
    </source>
</evidence>
<dbReference type="PANTHER" id="PTHR18841">
    <property type="entry name" value="VITELLINE MEMBRANE OUTER LAYER PROTEIN I-RELATED"/>
    <property type="match status" value="1"/>
</dbReference>
<accession>A0A1D2NMW6</accession>
<dbReference type="EMBL" id="LJIJ01000002">
    <property type="protein sequence ID" value="ODN06623.1"/>
    <property type="molecule type" value="Genomic_DNA"/>
</dbReference>
<keyword evidence="1" id="KW-0732">Signal</keyword>
<dbReference type="OMA" id="TSANWAK"/>
<protein>
    <submittedName>
        <fullName evidence="2">Vitelline membrane outer layer protein 1</fullName>
    </submittedName>
</protein>
<dbReference type="SUPFAM" id="SSF51092">
    <property type="entry name" value="Vitelline membrane outer protein-I (VMO-I)"/>
    <property type="match status" value="1"/>
</dbReference>
<name>A0A1D2NMW6_ORCCI</name>
<gene>
    <name evidence="2" type="ORF">Ocin01_00096</name>
</gene>
<dbReference type="Pfam" id="PF03762">
    <property type="entry name" value="VOMI"/>
    <property type="match status" value="1"/>
</dbReference>
<keyword evidence="3" id="KW-1185">Reference proteome</keyword>
<evidence type="ECO:0000256" key="1">
    <source>
        <dbReference type="SAM" id="SignalP"/>
    </source>
</evidence>
<evidence type="ECO:0000313" key="2">
    <source>
        <dbReference type="EMBL" id="ODN06623.1"/>
    </source>
</evidence>
<dbReference type="InterPro" id="IPR036706">
    <property type="entry name" value="VOMI_sf"/>
</dbReference>
<dbReference type="Gene3D" id="2.100.10.20">
    <property type="entry name" value="Vitelline membrane outer layer protein I (VOMI)"/>
    <property type="match status" value="1"/>
</dbReference>